<feature type="signal peptide" evidence="7">
    <location>
        <begin position="1"/>
        <end position="24"/>
    </location>
</feature>
<keyword evidence="9" id="KW-1185">Reference proteome</keyword>
<dbReference type="EMBL" id="CMVM020000076">
    <property type="status" value="NOT_ANNOTATED_CDS"/>
    <property type="molecule type" value="Genomic_DNA"/>
</dbReference>
<dbReference type="Gene3D" id="2.20.100.10">
    <property type="entry name" value="Thrombospondin type-1 (TSP1) repeat"/>
    <property type="match status" value="9"/>
</dbReference>
<dbReference type="InterPro" id="IPR036383">
    <property type="entry name" value="TSP1_rpt_sf"/>
</dbReference>
<evidence type="ECO:0000256" key="3">
    <source>
        <dbReference type="ARBA" id="ARBA00022729"/>
    </source>
</evidence>
<dbReference type="SUPFAM" id="SSF82895">
    <property type="entry name" value="TSP-1 type 1 repeat"/>
    <property type="match status" value="9"/>
</dbReference>
<evidence type="ECO:0000256" key="7">
    <source>
        <dbReference type="SAM" id="SignalP"/>
    </source>
</evidence>
<protein>
    <recommendedName>
        <fullName evidence="10">Apple domain-containing protein</fullName>
    </recommendedName>
</protein>
<keyword evidence="4" id="KW-0677">Repeat</keyword>
<feature type="region of interest" description="Disordered" evidence="6">
    <location>
        <begin position="379"/>
        <end position="411"/>
    </location>
</feature>
<feature type="chain" id="PRO_5035926185" description="Apple domain-containing protein" evidence="7">
    <location>
        <begin position="25"/>
        <end position="1196"/>
    </location>
</feature>
<name>A0A8R1XT29_ONCVO</name>
<evidence type="ECO:0000256" key="4">
    <source>
        <dbReference type="ARBA" id="ARBA00022737"/>
    </source>
</evidence>
<evidence type="ECO:0000256" key="2">
    <source>
        <dbReference type="ARBA" id="ARBA00022525"/>
    </source>
</evidence>
<reference evidence="9" key="1">
    <citation type="submission" date="2013-10" db="EMBL/GenBank/DDBJ databases">
        <title>Genome sequencing of Onchocerca volvulus.</title>
        <authorList>
            <person name="Cotton J."/>
            <person name="Tsai J."/>
            <person name="Stanley E."/>
            <person name="Tracey A."/>
            <person name="Holroyd N."/>
            <person name="Lustigman S."/>
            <person name="Berriman M."/>
        </authorList>
    </citation>
    <scope>NUCLEOTIDE SEQUENCE</scope>
</reference>
<dbReference type="InterPro" id="IPR052065">
    <property type="entry name" value="Compl_asym_regulator"/>
</dbReference>
<dbReference type="Pfam" id="PF00090">
    <property type="entry name" value="TSP_1"/>
    <property type="match status" value="9"/>
</dbReference>
<dbReference type="Proteomes" id="UP000024404">
    <property type="component" value="Unassembled WGS sequence"/>
</dbReference>
<feature type="compositionally biased region" description="Low complexity" evidence="6">
    <location>
        <begin position="389"/>
        <end position="407"/>
    </location>
</feature>
<evidence type="ECO:0000256" key="5">
    <source>
        <dbReference type="ARBA" id="ARBA00023157"/>
    </source>
</evidence>
<evidence type="ECO:0000313" key="8">
    <source>
        <dbReference type="EnsemblMetazoa" id="OVOC3026.1"/>
    </source>
</evidence>
<evidence type="ECO:0000256" key="1">
    <source>
        <dbReference type="ARBA" id="ARBA00004613"/>
    </source>
</evidence>
<comment type="subcellular location">
    <subcellularLocation>
        <location evidence="1">Secreted</location>
    </subcellularLocation>
</comment>
<feature type="region of interest" description="Disordered" evidence="6">
    <location>
        <begin position="142"/>
        <end position="170"/>
    </location>
</feature>
<dbReference type="PROSITE" id="PS50092">
    <property type="entry name" value="TSP1"/>
    <property type="match status" value="10"/>
</dbReference>
<dbReference type="AlphaFoldDB" id="A0A8R1XT29"/>
<dbReference type="PANTHER" id="PTHR22906">
    <property type="entry name" value="PROPERDIN"/>
    <property type="match status" value="1"/>
</dbReference>
<evidence type="ECO:0000313" key="9">
    <source>
        <dbReference type="Proteomes" id="UP000024404"/>
    </source>
</evidence>
<keyword evidence="2" id="KW-0964">Secreted</keyword>
<evidence type="ECO:0000256" key="6">
    <source>
        <dbReference type="SAM" id="MobiDB-lite"/>
    </source>
</evidence>
<dbReference type="InterPro" id="IPR000884">
    <property type="entry name" value="TSP1_rpt"/>
</dbReference>
<organism evidence="8 9">
    <name type="scientific">Onchocerca volvulus</name>
    <dbReference type="NCBI Taxonomy" id="6282"/>
    <lineage>
        <taxon>Eukaryota</taxon>
        <taxon>Metazoa</taxon>
        <taxon>Ecdysozoa</taxon>
        <taxon>Nematoda</taxon>
        <taxon>Chromadorea</taxon>
        <taxon>Rhabditida</taxon>
        <taxon>Spirurina</taxon>
        <taxon>Spiruromorpha</taxon>
        <taxon>Filarioidea</taxon>
        <taxon>Onchocercidae</taxon>
        <taxon>Onchocerca</taxon>
    </lineage>
</organism>
<dbReference type="PANTHER" id="PTHR22906:SF43">
    <property type="entry name" value="PROPERDIN"/>
    <property type="match status" value="1"/>
</dbReference>
<evidence type="ECO:0008006" key="10">
    <source>
        <dbReference type="Google" id="ProtNLM"/>
    </source>
</evidence>
<proteinExistence type="predicted"/>
<dbReference type="SMART" id="SM00209">
    <property type="entry name" value="TSP1"/>
    <property type="match status" value="9"/>
</dbReference>
<reference evidence="8" key="2">
    <citation type="submission" date="2022-06" db="UniProtKB">
        <authorList>
            <consortium name="EnsemblMetazoa"/>
        </authorList>
    </citation>
    <scope>IDENTIFICATION</scope>
</reference>
<accession>A0A8R1XT29</accession>
<keyword evidence="3 7" id="KW-0732">Signal</keyword>
<keyword evidence="5" id="KW-1015">Disulfide bond</keyword>
<dbReference type="EnsemblMetazoa" id="OVOC3026.1">
    <property type="protein sequence ID" value="OVOC3026.1"/>
    <property type="gene ID" value="WBGene00239835"/>
</dbReference>
<sequence>MMKIWLLYLFHLLLLPTPKFDCEAKKICIRKFHTIQNGSVFQRIQLPSPIRCVERCIDNIEHCKAALFIFEENKSKGFCQLYGANLNSSDNAIILDKSSNPIRTVFEVLDKCPATNDSTSSENDLVEAIKLELKQKLESLSYTDPSPLVTPQHSKNDKSTRKITSSETLDDRRKLQKERYFDKFDQEEHRKWASRAGREKIGEQSKSSNYGPIKPVIGRSVSLVQDVSSSSFSPYAGKLLLNANRYPTPLLRTFNTNNDHLLKQGYSSNTYTDYSLPTNGIPLPPPIKPVSVKHGQQEMSYSRCQGANCYAPSLAYLQKSGYNWPCPAYSYPCEPTMPGSCFTTCPPIVTVSDNSIPKTTTLFNNEWSSSNINKQQLTNEPEQHKKLQPQDLSSSSTQSPSTTVQSTERTIISWSEWSPETPCSVTCGIGITMQKRFCAVEGQCSGESKREELCSNGPCPKWMPWSEWTECSRSCDGGERSRSRVCSVSLQCDGPSASIQACNVEKCAQWSTWSNWEACSVTCGIGQHIRRRQCVGGNTCIGESVEKKVCKQPLCPSWSTWEPWSMCSVSCGKGQRHRTRICYNGSDCTGDRKEHEICVRNSCPEWTDWSSWTQCTETCGTKGNKLRTRICVKDNLISTLCDGAAQDQMICENFPECPHWVSWTSWSTCSVTCGHGQETRQRSCFPADMKCNGADREFRFCQKSVCPYWDEWSSWSTCSVTCGFGIRERRRKCIKDDVTKTATKKIFSLEDVTKSNKQEEPLNKKDLAEDNINTSRNNTTHRNNNTLMLSTMSTLDGNISVVRAIQDSNDCNGNAVDREQCHAGRCCKLSEWTAWTACSVSCGGGTRQRHRMCFSEDKPQSYGLTKSPYYLKMIRNQASVEPIMQRGFNPDVFGYYGRSNNERQGLQPIVPVKRLRSLVRIHRQAANIYNFGSFEQARFDESICRCDGELHEENSCAQIPCPEIRNAYICGWSHWTEWYGCLAQCNQSNWIRTRYCVDGIPTNGDSSSGSYSSVSDVKCRCLHSSTEKNSSIPPDNCDRVIAINRDIDIGCIWTSWNTGDTSCIGGSRTRTRSCIGISAKAKCQCDGSLVEQISCFCPRMAMIRLNQSDDATTKFTKSSSPAITSRSVIVPEERVIAYRSNVSTPSCSWSQWGIWSVCSKSCGVGKTVRKRFCPCRSCSFGESTEVQSCELMSCSN</sequence>